<keyword evidence="2" id="KW-0472">Membrane</keyword>
<accession>A0A5C6FQU2</accession>
<feature type="transmembrane region" description="Helical" evidence="2">
    <location>
        <begin position="12"/>
        <end position="31"/>
    </location>
</feature>
<gene>
    <name evidence="3" type="ORF">V7x_10800</name>
</gene>
<evidence type="ECO:0000256" key="2">
    <source>
        <dbReference type="SAM" id="Phobius"/>
    </source>
</evidence>
<feature type="compositionally biased region" description="Basic and acidic residues" evidence="1">
    <location>
        <begin position="98"/>
        <end position="109"/>
    </location>
</feature>
<organism evidence="3 4">
    <name type="scientific">Crateriforma conspicua</name>
    <dbReference type="NCBI Taxonomy" id="2527996"/>
    <lineage>
        <taxon>Bacteria</taxon>
        <taxon>Pseudomonadati</taxon>
        <taxon>Planctomycetota</taxon>
        <taxon>Planctomycetia</taxon>
        <taxon>Planctomycetales</taxon>
        <taxon>Planctomycetaceae</taxon>
        <taxon>Crateriforma</taxon>
    </lineage>
</organism>
<keyword evidence="2" id="KW-1133">Transmembrane helix</keyword>
<dbReference type="Proteomes" id="UP000316476">
    <property type="component" value="Unassembled WGS sequence"/>
</dbReference>
<evidence type="ECO:0000313" key="3">
    <source>
        <dbReference type="EMBL" id="TWU65532.1"/>
    </source>
</evidence>
<feature type="transmembrane region" description="Helical" evidence="2">
    <location>
        <begin position="43"/>
        <end position="61"/>
    </location>
</feature>
<proteinExistence type="predicted"/>
<comment type="caution">
    <text evidence="3">The sequence shown here is derived from an EMBL/GenBank/DDBJ whole genome shotgun (WGS) entry which is preliminary data.</text>
</comment>
<dbReference type="Pfam" id="PF09527">
    <property type="entry name" value="ATPase_gene1"/>
    <property type="match status" value="1"/>
</dbReference>
<dbReference type="AlphaFoldDB" id="A0A5C6FQU2"/>
<dbReference type="RefSeq" id="WP_146411671.1">
    <property type="nucleotide sequence ID" value="NZ_SJPZ01000001.1"/>
</dbReference>
<dbReference type="EMBL" id="SJPZ01000001">
    <property type="protein sequence ID" value="TWU65532.1"/>
    <property type="molecule type" value="Genomic_DNA"/>
</dbReference>
<keyword evidence="2" id="KW-0812">Transmembrane</keyword>
<dbReference type="InterPro" id="IPR032820">
    <property type="entry name" value="ATPase_put"/>
</dbReference>
<feature type="region of interest" description="Disordered" evidence="1">
    <location>
        <begin position="71"/>
        <end position="124"/>
    </location>
</feature>
<reference evidence="3 4" key="1">
    <citation type="submission" date="2019-02" db="EMBL/GenBank/DDBJ databases">
        <title>Deep-cultivation of Planctomycetes and their phenomic and genomic characterization uncovers novel biology.</title>
        <authorList>
            <person name="Wiegand S."/>
            <person name="Jogler M."/>
            <person name="Boedeker C."/>
            <person name="Pinto D."/>
            <person name="Vollmers J."/>
            <person name="Rivas-Marin E."/>
            <person name="Kohn T."/>
            <person name="Peeters S.H."/>
            <person name="Heuer A."/>
            <person name="Rast P."/>
            <person name="Oberbeckmann S."/>
            <person name="Bunk B."/>
            <person name="Jeske O."/>
            <person name="Meyerdierks A."/>
            <person name="Storesund J.E."/>
            <person name="Kallscheuer N."/>
            <person name="Luecker S."/>
            <person name="Lage O.M."/>
            <person name="Pohl T."/>
            <person name="Merkel B.J."/>
            <person name="Hornburger P."/>
            <person name="Mueller R.-W."/>
            <person name="Bruemmer F."/>
            <person name="Labrenz M."/>
            <person name="Spormann A.M."/>
            <person name="Op Den Camp H."/>
            <person name="Overmann J."/>
            <person name="Amann R."/>
            <person name="Jetten M.S.M."/>
            <person name="Mascher T."/>
            <person name="Medema M.H."/>
            <person name="Devos D.P."/>
            <person name="Kaster A.-K."/>
            <person name="Ovreas L."/>
            <person name="Rohde M."/>
            <person name="Galperin M.Y."/>
            <person name="Jogler C."/>
        </authorList>
    </citation>
    <scope>NUCLEOTIDE SEQUENCE [LARGE SCALE GENOMIC DNA]</scope>
    <source>
        <strain evidence="3 4">V7</strain>
    </source>
</reference>
<dbReference type="OrthoDB" id="283434at2"/>
<evidence type="ECO:0008006" key="5">
    <source>
        <dbReference type="Google" id="ProtNLM"/>
    </source>
</evidence>
<sequence length="124" mass="12896">MGMFLTPATRRLAGVGVELAGGALGFGAIGYLADRWIGWQTPWLAVVGVLMGFALGMYRLIRMANEISQRYDQSTPGVRGGGEGRGSDSPAGSGAPADRTEVAETDRRGQAGQDRQSGQGRGPG</sequence>
<protein>
    <recommendedName>
        <fullName evidence="5">F0F1-ATPase subunit (ATPase_gene1)</fullName>
    </recommendedName>
</protein>
<name>A0A5C6FQU2_9PLAN</name>
<evidence type="ECO:0000313" key="4">
    <source>
        <dbReference type="Proteomes" id="UP000316476"/>
    </source>
</evidence>
<evidence type="ECO:0000256" key="1">
    <source>
        <dbReference type="SAM" id="MobiDB-lite"/>
    </source>
</evidence>